<evidence type="ECO:0000313" key="8">
    <source>
        <dbReference type="Proteomes" id="UP000236893"/>
    </source>
</evidence>
<dbReference type="InterPro" id="IPR006696">
    <property type="entry name" value="DUF423"/>
</dbReference>
<dbReference type="AlphaFoldDB" id="A0A2S4ZZW4"/>
<feature type="transmembrane region" description="Helical" evidence="6">
    <location>
        <begin position="71"/>
        <end position="90"/>
    </location>
</feature>
<dbReference type="RefSeq" id="WP_103790018.1">
    <property type="nucleotide sequence ID" value="NZ_PQVF01000011.1"/>
</dbReference>
<comment type="similarity">
    <text evidence="2">Belongs to the UPF0382 family.</text>
</comment>
<evidence type="ECO:0000256" key="5">
    <source>
        <dbReference type="ARBA" id="ARBA00023136"/>
    </source>
</evidence>
<evidence type="ECO:0000256" key="1">
    <source>
        <dbReference type="ARBA" id="ARBA00004141"/>
    </source>
</evidence>
<reference evidence="7 8" key="1">
    <citation type="submission" date="2018-01" db="EMBL/GenBank/DDBJ databases">
        <authorList>
            <person name="Gaut B.S."/>
            <person name="Morton B.R."/>
            <person name="Clegg M.T."/>
            <person name="Duvall M.R."/>
        </authorList>
    </citation>
    <scope>NUCLEOTIDE SEQUENCE [LARGE SCALE GENOMIC DNA]</scope>
    <source>
        <strain evidence="7 8">HR-AV</strain>
    </source>
</reference>
<dbReference type="GO" id="GO:0005886">
    <property type="term" value="C:plasma membrane"/>
    <property type="evidence" value="ECO:0007669"/>
    <property type="project" value="TreeGrafter"/>
</dbReference>
<evidence type="ECO:0000256" key="6">
    <source>
        <dbReference type="SAM" id="Phobius"/>
    </source>
</evidence>
<sequence>MQKQVLMTAAFSGALAVGLGAFGAHGLKPLLTDYQISIWEKGIQYQFYHTIVLLVLAFYPKISVKSSFLRAVWFFIAGIILFSGSLYFLAIKDVIGLENARFIGILTPIGGIAFILGWMSIFIGAMRERI</sequence>
<keyword evidence="3 6" id="KW-0812">Transmembrane</keyword>
<dbReference type="Pfam" id="PF04241">
    <property type="entry name" value="DUF423"/>
    <property type="match status" value="1"/>
</dbReference>
<dbReference type="OrthoDB" id="9802121at2"/>
<evidence type="ECO:0000313" key="7">
    <source>
        <dbReference type="EMBL" id="POY35413.1"/>
    </source>
</evidence>
<keyword evidence="4 6" id="KW-1133">Transmembrane helix</keyword>
<evidence type="ECO:0000256" key="2">
    <source>
        <dbReference type="ARBA" id="ARBA00009694"/>
    </source>
</evidence>
<dbReference type="Proteomes" id="UP000236893">
    <property type="component" value="Unassembled WGS sequence"/>
</dbReference>
<comment type="caution">
    <text evidence="7">The sequence shown here is derived from an EMBL/GenBank/DDBJ whole genome shotgun (WGS) entry which is preliminary data.</text>
</comment>
<accession>A0A2S4ZZW4</accession>
<protein>
    <submittedName>
        <fullName evidence="7">DUF423 domain-containing protein</fullName>
    </submittedName>
</protein>
<feature type="transmembrane region" description="Helical" evidence="6">
    <location>
        <begin position="102"/>
        <end position="125"/>
    </location>
</feature>
<comment type="subcellular location">
    <subcellularLocation>
        <location evidence="1">Membrane</location>
        <topology evidence="1">Multi-pass membrane protein</topology>
    </subcellularLocation>
</comment>
<dbReference type="PANTHER" id="PTHR43461:SF1">
    <property type="entry name" value="TRANSMEMBRANE PROTEIN 256"/>
    <property type="match status" value="1"/>
</dbReference>
<dbReference type="PANTHER" id="PTHR43461">
    <property type="entry name" value="TRANSMEMBRANE PROTEIN 256"/>
    <property type="match status" value="1"/>
</dbReference>
<gene>
    <name evidence="7" type="ORF">C3K47_15235</name>
</gene>
<keyword evidence="5 6" id="KW-0472">Membrane</keyword>
<dbReference type="EMBL" id="PQVF01000011">
    <property type="protein sequence ID" value="POY35413.1"/>
    <property type="molecule type" value="Genomic_DNA"/>
</dbReference>
<evidence type="ECO:0000256" key="3">
    <source>
        <dbReference type="ARBA" id="ARBA00022692"/>
    </source>
</evidence>
<proteinExistence type="inferred from homology"/>
<organism evidence="7 8">
    <name type="scientific">Solitalea longa</name>
    <dbReference type="NCBI Taxonomy" id="2079460"/>
    <lineage>
        <taxon>Bacteria</taxon>
        <taxon>Pseudomonadati</taxon>
        <taxon>Bacteroidota</taxon>
        <taxon>Sphingobacteriia</taxon>
        <taxon>Sphingobacteriales</taxon>
        <taxon>Sphingobacteriaceae</taxon>
        <taxon>Solitalea</taxon>
    </lineage>
</organism>
<evidence type="ECO:0000256" key="4">
    <source>
        <dbReference type="ARBA" id="ARBA00022989"/>
    </source>
</evidence>
<name>A0A2S4ZZW4_9SPHI</name>
<keyword evidence="8" id="KW-1185">Reference proteome</keyword>
<feature type="transmembrane region" description="Helical" evidence="6">
    <location>
        <begin position="42"/>
        <end position="59"/>
    </location>
</feature>